<feature type="region of interest" description="Disordered" evidence="1">
    <location>
        <begin position="845"/>
        <end position="865"/>
    </location>
</feature>
<evidence type="ECO:0000313" key="3">
    <source>
        <dbReference type="EMBL" id="THD24878.1"/>
    </source>
</evidence>
<dbReference type="InterPro" id="IPR053858">
    <property type="entry name" value="Arb2_dom"/>
</dbReference>
<feature type="compositionally biased region" description="Polar residues" evidence="1">
    <location>
        <begin position="437"/>
        <end position="455"/>
    </location>
</feature>
<gene>
    <name evidence="3" type="ORF">D915_004197</name>
</gene>
<dbReference type="PROSITE" id="PS51257">
    <property type="entry name" value="PROKAR_LIPOPROTEIN"/>
    <property type="match status" value="1"/>
</dbReference>
<feature type="compositionally biased region" description="Low complexity" evidence="1">
    <location>
        <begin position="1146"/>
        <end position="1158"/>
    </location>
</feature>
<feature type="compositionally biased region" description="Polar residues" evidence="1">
    <location>
        <begin position="906"/>
        <end position="915"/>
    </location>
</feature>
<feature type="domain" description="Arb2" evidence="2">
    <location>
        <begin position="115"/>
        <end position="261"/>
    </location>
</feature>
<feature type="compositionally biased region" description="Polar residues" evidence="1">
    <location>
        <begin position="951"/>
        <end position="960"/>
    </location>
</feature>
<dbReference type="PANTHER" id="PTHR21357">
    <property type="entry name" value="FAM172 FAMILY PROTEIN HOMOLOG CG10038"/>
    <property type="match status" value="1"/>
</dbReference>
<feature type="region of interest" description="Disordered" evidence="1">
    <location>
        <begin position="1121"/>
        <end position="1158"/>
    </location>
</feature>
<dbReference type="Proteomes" id="UP000230066">
    <property type="component" value="Unassembled WGS sequence"/>
</dbReference>
<feature type="compositionally biased region" description="Low complexity" evidence="1">
    <location>
        <begin position="16"/>
        <end position="28"/>
    </location>
</feature>
<dbReference type="Pfam" id="PF22749">
    <property type="entry name" value="Arb2"/>
    <property type="match status" value="1"/>
</dbReference>
<reference evidence="3" key="1">
    <citation type="submission" date="2019-03" db="EMBL/GenBank/DDBJ databases">
        <title>Improved annotation for the trematode Fasciola hepatica.</title>
        <authorList>
            <person name="Choi Y.-J."/>
            <person name="Martin J."/>
            <person name="Mitreva M."/>
        </authorList>
    </citation>
    <scope>NUCLEOTIDE SEQUENCE [LARGE SCALE GENOMIC DNA]</scope>
</reference>
<name>A0A4E0RTR6_FASHE</name>
<feature type="region of interest" description="Disordered" evidence="1">
    <location>
        <begin position="1"/>
        <end position="69"/>
    </location>
</feature>
<feature type="region of interest" description="Disordered" evidence="1">
    <location>
        <begin position="425"/>
        <end position="502"/>
    </location>
</feature>
<keyword evidence="4" id="KW-1185">Reference proteome</keyword>
<comment type="caution">
    <text evidence="3">The sequence shown here is derived from an EMBL/GenBank/DDBJ whole genome shotgun (WGS) entry which is preliminary data.</text>
</comment>
<feature type="region of interest" description="Disordered" evidence="1">
    <location>
        <begin position="905"/>
        <end position="973"/>
    </location>
</feature>
<dbReference type="InterPro" id="IPR048263">
    <property type="entry name" value="Arb2"/>
</dbReference>
<feature type="compositionally biased region" description="Basic and acidic residues" evidence="1">
    <location>
        <begin position="458"/>
        <end position="480"/>
    </location>
</feature>
<evidence type="ECO:0000313" key="4">
    <source>
        <dbReference type="Proteomes" id="UP000230066"/>
    </source>
</evidence>
<sequence length="1158" mass="123808">MDTMMLRTKARDKSSHSSIPSGSSACSSVKSEPAGPPDVSSNLTVEPIGSISGPPTSSRPRSRPSDVLTDSVDRNRLLLASLSAMGLPNPLSACTTLLDLPASMRLLHPLFQNGADFGYEFDSDGILRNIHTGETLAMKVTFTGAAVKRQELIRAICTRQVRQRLFALNMESSPIPIPGHPTLCMRVIHSRHLFTHRGPVLIILQAGGVAHAGVWANRLLLHPQHGLRTGSQLELIRQAHTRGFAVALVHANEQLTSDEAELESIDLMSTLCPLGTSAAAAQIGLSGSTTLGSVGPDSMKSNPPQSYHPDFSVSVSLPMAASTTPVTTTARSQPSVVSKLVSIGTSTSSSMDVNGSTTSSFVPPNTTVSLSSTDASMLAGTAAFSNSALYTLLLLNGATAATSSSVSRLGRLVTSPSQVTATISTNLSDPNLLGTRTGMTETTHAPSVSVKSVASGTADERKPVTTDQQDTKPSSKHEITQSELKPSTSATPAMEPISSSVHLSTVVTTSSTTCKPHEESVPHVAKSFCGTKCTRDATEESFTSTMPHTDFRATNTPRITPWSWPIRPPSDHSFDVSPEDRLYGIWRQLVPRLLSDQIFVWAHQQGGHALTHPLKPMPGLWPGFSDDPPVTSHPQPTTTPTNDTVQRRDTPNEHLSQIPDLNSATEAKKGVYSKSRINANTSTLASASLASPSMDSKETVSKSYTKRIQTKSVVTLINANSGPGRQAIHQPSTGSVRPRVYATRKRHMSANAILSTCPSSAVLSLRGTHRSSLIPVGEHSQETINSVASQSTTGAGFVDFKTTGSAEVHMECPGNTVSASNTPTSSIATTAAKIDCSSVSSVTTAATERMSDRPELMGTKDNSVGSDRIFRDRKHVTSATLPESGEEMAVTSCVNQTVWDSGYMITKNTTPSKPATSADAPPCTRRNEPGIRPSGLENSGDQLKGRDEYTENNSDDNTAVGNVDDKNEESIDSGKQLQLRLVRAWQQKARRLFDELSARVKCIVFTDCPTVLDLAMEGIGWGLHLLQDQSDDEGTIEHLYKPSAIRSDVPDRVRHTRKWLSQNSVHFVAADTPIGTRLDEGARRTHPIPVLSAGTTEHDLIPSSVLETVFDLFDSKLNPQKKSDLTTSHSVGTDNPVVLSGTSNRVPQSMPSSQPVSV</sequence>
<evidence type="ECO:0000259" key="2">
    <source>
        <dbReference type="Pfam" id="PF22749"/>
    </source>
</evidence>
<dbReference type="AlphaFoldDB" id="A0A4E0RTR6"/>
<organism evidence="3 4">
    <name type="scientific">Fasciola hepatica</name>
    <name type="common">Liver fluke</name>
    <dbReference type="NCBI Taxonomy" id="6192"/>
    <lineage>
        <taxon>Eukaryota</taxon>
        <taxon>Metazoa</taxon>
        <taxon>Spiralia</taxon>
        <taxon>Lophotrochozoa</taxon>
        <taxon>Platyhelminthes</taxon>
        <taxon>Trematoda</taxon>
        <taxon>Digenea</taxon>
        <taxon>Plagiorchiida</taxon>
        <taxon>Echinostomata</taxon>
        <taxon>Echinostomatoidea</taxon>
        <taxon>Fasciolidae</taxon>
        <taxon>Fasciola</taxon>
    </lineage>
</organism>
<evidence type="ECO:0000256" key="1">
    <source>
        <dbReference type="SAM" id="MobiDB-lite"/>
    </source>
</evidence>
<feature type="compositionally biased region" description="Low complexity" evidence="1">
    <location>
        <begin position="47"/>
        <end position="59"/>
    </location>
</feature>
<feature type="region of interest" description="Disordered" evidence="1">
    <location>
        <begin position="625"/>
        <end position="657"/>
    </location>
</feature>
<dbReference type="PANTHER" id="PTHR21357:SF4">
    <property type="entry name" value="FAM172 FAMILY PROTEIN HOMOLOG CG10038"/>
    <property type="match status" value="1"/>
</dbReference>
<proteinExistence type="predicted"/>
<feature type="compositionally biased region" description="Polar residues" evidence="1">
    <location>
        <begin position="1121"/>
        <end position="1133"/>
    </location>
</feature>
<dbReference type="GO" id="GO:0005634">
    <property type="term" value="C:nucleus"/>
    <property type="evidence" value="ECO:0007669"/>
    <property type="project" value="TreeGrafter"/>
</dbReference>
<dbReference type="EMBL" id="JXXN02001386">
    <property type="protein sequence ID" value="THD24878.1"/>
    <property type="molecule type" value="Genomic_DNA"/>
</dbReference>
<protein>
    <recommendedName>
        <fullName evidence="2">Arb2 domain-containing protein</fullName>
    </recommendedName>
</protein>
<feature type="compositionally biased region" description="Polar residues" evidence="1">
    <location>
        <begin position="632"/>
        <end position="644"/>
    </location>
</feature>
<accession>A0A4E0RTR6</accession>
<dbReference type="GO" id="GO:0031048">
    <property type="term" value="P:regulatory ncRNA-mediated heterochromatin formation"/>
    <property type="evidence" value="ECO:0007669"/>
    <property type="project" value="TreeGrafter"/>
</dbReference>
<feature type="compositionally biased region" description="Polar residues" evidence="1">
    <location>
        <begin position="481"/>
        <end position="491"/>
    </location>
</feature>
<dbReference type="GO" id="GO:0035197">
    <property type="term" value="F:siRNA binding"/>
    <property type="evidence" value="ECO:0007669"/>
    <property type="project" value="TreeGrafter"/>
</dbReference>